<organism evidence="6 7">
    <name type="scientific">Pseudocitrobacter cyperus</name>
    <dbReference type="NCBI Taxonomy" id="3112843"/>
    <lineage>
        <taxon>Bacteria</taxon>
        <taxon>Pseudomonadati</taxon>
        <taxon>Pseudomonadota</taxon>
        <taxon>Gammaproteobacteria</taxon>
        <taxon>Enterobacterales</taxon>
        <taxon>Enterobacteriaceae</taxon>
        <taxon>Pseudocitrobacter</taxon>
    </lineage>
</organism>
<evidence type="ECO:0000256" key="5">
    <source>
        <dbReference type="ARBA" id="ARBA00048574"/>
    </source>
</evidence>
<keyword evidence="3 6" id="KW-0808">Transferase</keyword>
<evidence type="ECO:0000313" key="7">
    <source>
        <dbReference type="Proteomes" id="UP001444146"/>
    </source>
</evidence>
<sequence length="183" mass="20434">MRRADLLSGGRPVTLEEMLLARDRRAARQQRLLALYHQPVVSFTLVAPGPVKNSPKWRSVADAACDAVFSLCLHHDWHTDGLLWSDANSGPEWMMAVCASPLTLKEALVGLEQAHPLGRLWDVDVIDVAGVAVSRRELNLPGRRCLLCENNAHVCARARTHSLDLLLDEITQRIENYERDING</sequence>
<comment type="caution">
    <text evidence="6">The sequence shown here is derived from an EMBL/GenBank/DDBJ whole genome shotgun (WGS) entry which is preliminary data.</text>
</comment>
<dbReference type="GO" id="GO:0050519">
    <property type="term" value="F:holo-citrate lyase synthase activity"/>
    <property type="evidence" value="ECO:0007669"/>
    <property type="project" value="UniProtKB-EC"/>
</dbReference>
<evidence type="ECO:0000256" key="4">
    <source>
        <dbReference type="ARBA" id="ARBA00022695"/>
    </source>
</evidence>
<evidence type="ECO:0000256" key="2">
    <source>
        <dbReference type="ARBA" id="ARBA00016314"/>
    </source>
</evidence>
<accession>A0ABV0HJE1</accession>
<dbReference type="Pfam" id="PF03802">
    <property type="entry name" value="CitX"/>
    <property type="match status" value="1"/>
</dbReference>
<dbReference type="GO" id="GO:0016829">
    <property type="term" value="F:lyase activity"/>
    <property type="evidence" value="ECO:0007669"/>
    <property type="project" value="UniProtKB-KW"/>
</dbReference>
<dbReference type="EMBL" id="JAYMYY010000002">
    <property type="protein sequence ID" value="MEO3990106.1"/>
    <property type="molecule type" value="Genomic_DNA"/>
</dbReference>
<protein>
    <recommendedName>
        <fullName evidence="2">Apo-citrate lyase phosphoribosyl-dephospho-CoA transferase</fullName>
        <ecNumber evidence="1">2.7.7.61</ecNumber>
    </recommendedName>
</protein>
<dbReference type="NCBIfam" id="TIGR03124">
    <property type="entry name" value="citrate_citX"/>
    <property type="match status" value="1"/>
</dbReference>
<dbReference type="RefSeq" id="WP_347794550.1">
    <property type="nucleotide sequence ID" value="NZ_JAYMYY010000002.1"/>
</dbReference>
<keyword evidence="4 6" id="KW-0548">Nucleotidyltransferase</keyword>
<keyword evidence="7" id="KW-1185">Reference proteome</keyword>
<evidence type="ECO:0000313" key="6">
    <source>
        <dbReference type="EMBL" id="MEO3990106.1"/>
    </source>
</evidence>
<reference evidence="6 7" key="1">
    <citation type="submission" date="2024-01" db="EMBL/GenBank/DDBJ databases">
        <title>Pseudocitrobacter sp. Endophytic strain Cyp-38L.</title>
        <authorList>
            <person name="Amer M.A."/>
            <person name="Hamed S.M."/>
        </authorList>
    </citation>
    <scope>NUCLEOTIDE SEQUENCE [LARGE SCALE GENOMIC DNA]</scope>
    <source>
        <strain evidence="6 7">Cyp38S</strain>
    </source>
</reference>
<gene>
    <name evidence="6" type="primary">citX</name>
    <name evidence="6" type="ORF">VSR74_09780</name>
</gene>
<keyword evidence="6" id="KW-0456">Lyase</keyword>
<name>A0ABV0HJE1_9ENTR</name>
<evidence type="ECO:0000256" key="1">
    <source>
        <dbReference type="ARBA" id="ARBA00012524"/>
    </source>
</evidence>
<evidence type="ECO:0000256" key="3">
    <source>
        <dbReference type="ARBA" id="ARBA00022679"/>
    </source>
</evidence>
<dbReference type="NCBIfam" id="NF002383">
    <property type="entry name" value="PRK01392.1"/>
    <property type="match status" value="1"/>
</dbReference>
<dbReference type="EC" id="2.7.7.61" evidence="1"/>
<dbReference type="Proteomes" id="UP001444146">
    <property type="component" value="Unassembled WGS sequence"/>
</dbReference>
<dbReference type="InterPro" id="IPR005551">
    <property type="entry name" value="CitX"/>
</dbReference>
<proteinExistence type="predicted"/>
<comment type="catalytic activity">
    <reaction evidence="5">
        <text>apo-[citrate lyase ACP] + 2'-(5''-triphospho-alpha-D-ribosyl)-3'-dephospho-CoA = holo-[citrate lyase ACP] + diphosphate</text>
        <dbReference type="Rhea" id="RHEA:16333"/>
        <dbReference type="Rhea" id="RHEA-COMP:10157"/>
        <dbReference type="Rhea" id="RHEA-COMP:10158"/>
        <dbReference type="ChEBI" id="CHEBI:29999"/>
        <dbReference type="ChEBI" id="CHEBI:33019"/>
        <dbReference type="ChEBI" id="CHEBI:61378"/>
        <dbReference type="ChEBI" id="CHEBI:82683"/>
        <dbReference type="EC" id="2.7.7.61"/>
    </reaction>
</comment>